<feature type="signal peptide" evidence="1">
    <location>
        <begin position="1"/>
        <end position="20"/>
    </location>
</feature>
<comment type="caution">
    <text evidence="2">The sequence shown here is derived from an EMBL/GenBank/DDBJ whole genome shotgun (WGS) entry which is preliminary data.</text>
</comment>
<sequence>MRRLANSLVICVVLSVNVSAQIPPTGILPYRDGRIYYAFNYTIATGSFTSSVKRPLAQYADQINKQITESSRNMKNYLLYEDSMRIISNVKFVTTNNGQAALYEGVATFVNLHDSVNVILNDLTLIQSAQRKDLSGIGEPAEKSDYRKNKPAMQLLGNAIESFIKRYNGRLLDDN</sequence>
<keyword evidence="1" id="KW-0732">Signal</keyword>
<evidence type="ECO:0000313" key="2">
    <source>
        <dbReference type="EMBL" id="MEX6687302.1"/>
    </source>
</evidence>
<evidence type="ECO:0000256" key="1">
    <source>
        <dbReference type="SAM" id="SignalP"/>
    </source>
</evidence>
<feature type="chain" id="PRO_5046043637" description="DUF4468 domain-containing protein" evidence="1">
    <location>
        <begin position="21"/>
        <end position="175"/>
    </location>
</feature>
<gene>
    <name evidence="2" type="ORF">QTN47_07335</name>
</gene>
<accession>A0ABV3ZBQ8</accession>
<protein>
    <recommendedName>
        <fullName evidence="4">DUF4468 domain-containing protein</fullName>
    </recommendedName>
</protein>
<reference evidence="2 3" key="1">
    <citation type="submission" date="2023-07" db="EMBL/GenBank/DDBJ databases">
        <authorList>
            <person name="Lian W.-H."/>
        </authorList>
    </citation>
    <scope>NUCLEOTIDE SEQUENCE [LARGE SCALE GENOMIC DNA]</scope>
    <source>
        <strain evidence="2 3">SYSU DXS3180</strain>
    </source>
</reference>
<proteinExistence type="predicted"/>
<dbReference type="Proteomes" id="UP001560573">
    <property type="component" value="Unassembled WGS sequence"/>
</dbReference>
<name>A0ABV3ZBQ8_9BACT</name>
<dbReference type="EMBL" id="JAULBC010000002">
    <property type="protein sequence ID" value="MEX6687302.1"/>
    <property type="molecule type" value="Genomic_DNA"/>
</dbReference>
<evidence type="ECO:0008006" key="4">
    <source>
        <dbReference type="Google" id="ProtNLM"/>
    </source>
</evidence>
<evidence type="ECO:0000313" key="3">
    <source>
        <dbReference type="Proteomes" id="UP001560573"/>
    </source>
</evidence>
<keyword evidence="3" id="KW-1185">Reference proteome</keyword>
<dbReference type="RefSeq" id="WP_369328706.1">
    <property type="nucleotide sequence ID" value="NZ_JAULBC010000002.1"/>
</dbReference>
<organism evidence="2 3">
    <name type="scientific">Danxiaibacter flavus</name>
    <dbReference type="NCBI Taxonomy" id="3049108"/>
    <lineage>
        <taxon>Bacteria</taxon>
        <taxon>Pseudomonadati</taxon>
        <taxon>Bacteroidota</taxon>
        <taxon>Chitinophagia</taxon>
        <taxon>Chitinophagales</taxon>
        <taxon>Chitinophagaceae</taxon>
        <taxon>Danxiaibacter</taxon>
    </lineage>
</organism>